<name>R7TUG7_CAPTE</name>
<keyword evidence="11" id="KW-1185">Reference proteome</keyword>
<dbReference type="OrthoDB" id="3990054at2759"/>
<keyword evidence="6" id="KW-0443">Lipid metabolism</keyword>
<dbReference type="CDD" id="cd23995">
    <property type="entry name" value="Seipin_BSCL2_like"/>
    <property type="match status" value="1"/>
</dbReference>
<dbReference type="Pfam" id="PF06775">
    <property type="entry name" value="Seipin"/>
    <property type="match status" value="1"/>
</dbReference>
<evidence type="ECO:0000256" key="2">
    <source>
        <dbReference type="ARBA" id="ARBA00022064"/>
    </source>
</evidence>
<evidence type="ECO:0000256" key="6">
    <source>
        <dbReference type="ARBA" id="ARBA00023098"/>
    </source>
</evidence>
<dbReference type="EMBL" id="KB309368">
    <property type="protein sequence ID" value="ELT94670.1"/>
    <property type="molecule type" value="Genomic_DNA"/>
</dbReference>
<keyword evidence="3 8" id="KW-0812">Transmembrane</keyword>
<accession>R7TUG7</accession>
<evidence type="ECO:0000256" key="5">
    <source>
        <dbReference type="ARBA" id="ARBA00022989"/>
    </source>
</evidence>
<dbReference type="Proteomes" id="UP000014760">
    <property type="component" value="Unassembled WGS sequence"/>
</dbReference>
<dbReference type="STRING" id="283909.R7TUG7"/>
<proteinExistence type="predicted"/>
<evidence type="ECO:0000313" key="9">
    <source>
        <dbReference type="EMBL" id="ELT94670.1"/>
    </source>
</evidence>
<sequence length="317" mass="37137">MFLVWLDSIVEWFKFLGSEWYYRIRWLILQGLTIVILFITLLWLAVFMYGSFYYAYIPPISHSKDNYFYFSSDCDPESALLCSFPSANFSLLDDGNRETLRRGQVYVVNFEMAVPESDMNQGLGMFMVQLVIYGKHGEVVQTSRRSALISYKSPLLHALETWSFLPALLFGYTKQEQKLSVDLFENYIEDPYKPAFGAYVEIQTRKIQIYRSKISLHARFTGLRYFMYHYPFISTFIGVTVNMFFLIVITLASWYRFGAEVSFEEPTPLPASSLSREERRNRAKAKALRDRPCESDKTTNCFDIANFFFLSQEKFSK</sequence>
<evidence type="ECO:0000313" key="10">
    <source>
        <dbReference type="EnsemblMetazoa" id="CapteP127674"/>
    </source>
</evidence>
<dbReference type="GO" id="GO:0005789">
    <property type="term" value="C:endoplasmic reticulum membrane"/>
    <property type="evidence" value="ECO:0007669"/>
    <property type="project" value="UniProtKB-SubCell"/>
</dbReference>
<gene>
    <name evidence="9" type="ORF">CAPTEDRAFT_127674</name>
</gene>
<organism evidence="9">
    <name type="scientific">Capitella teleta</name>
    <name type="common">Polychaete worm</name>
    <dbReference type="NCBI Taxonomy" id="283909"/>
    <lineage>
        <taxon>Eukaryota</taxon>
        <taxon>Metazoa</taxon>
        <taxon>Spiralia</taxon>
        <taxon>Lophotrochozoa</taxon>
        <taxon>Annelida</taxon>
        <taxon>Polychaeta</taxon>
        <taxon>Sedentaria</taxon>
        <taxon>Scolecida</taxon>
        <taxon>Capitellidae</taxon>
        <taxon>Capitella</taxon>
    </lineage>
</organism>
<evidence type="ECO:0000256" key="3">
    <source>
        <dbReference type="ARBA" id="ARBA00022692"/>
    </source>
</evidence>
<dbReference type="AlphaFoldDB" id="R7TUG7"/>
<evidence type="ECO:0000256" key="8">
    <source>
        <dbReference type="SAM" id="Phobius"/>
    </source>
</evidence>
<dbReference type="InterPro" id="IPR009617">
    <property type="entry name" value="Seipin"/>
</dbReference>
<dbReference type="GO" id="GO:0006629">
    <property type="term" value="P:lipid metabolic process"/>
    <property type="evidence" value="ECO:0007669"/>
    <property type="project" value="UniProtKB-KW"/>
</dbReference>
<evidence type="ECO:0000256" key="4">
    <source>
        <dbReference type="ARBA" id="ARBA00022824"/>
    </source>
</evidence>
<dbReference type="HOGENOM" id="CLU_049458_1_0_1"/>
<keyword evidence="4" id="KW-0256">Endoplasmic reticulum</keyword>
<reference evidence="11" key="1">
    <citation type="submission" date="2012-12" db="EMBL/GenBank/DDBJ databases">
        <authorList>
            <person name="Hellsten U."/>
            <person name="Grimwood J."/>
            <person name="Chapman J.A."/>
            <person name="Shapiro H."/>
            <person name="Aerts A."/>
            <person name="Otillar R.P."/>
            <person name="Terry A.Y."/>
            <person name="Boore J.L."/>
            <person name="Simakov O."/>
            <person name="Marletaz F."/>
            <person name="Cho S.-J."/>
            <person name="Edsinger-Gonzales E."/>
            <person name="Havlak P."/>
            <person name="Kuo D.-H."/>
            <person name="Larsson T."/>
            <person name="Lv J."/>
            <person name="Arendt D."/>
            <person name="Savage R."/>
            <person name="Osoegawa K."/>
            <person name="de Jong P."/>
            <person name="Lindberg D.R."/>
            <person name="Seaver E.C."/>
            <person name="Weisblat D.A."/>
            <person name="Putnam N.H."/>
            <person name="Grigoriev I.V."/>
            <person name="Rokhsar D.S."/>
        </authorList>
    </citation>
    <scope>NUCLEOTIDE SEQUENCE</scope>
    <source>
        <strain evidence="11">I ESC-2004</strain>
    </source>
</reference>
<evidence type="ECO:0000256" key="7">
    <source>
        <dbReference type="ARBA" id="ARBA00023136"/>
    </source>
</evidence>
<evidence type="ECO:0000256" key="1">
    <source>
        <dbReference type="ARBA" id="ARBA00004477"/>
    </source>
</evidence>
<reference evidence="9 11" key="2">
    <citation type="journal article" date="2013" name="Nature">
        <title>Insights into bilaterian evolution from three spiralian genomes.</title>
        <authorList>
            <person name="Simakov O."/>
            <person name="Marletaz F."/>
            <person name="Cho S.J."/>
            <person name="Edsinger-Gonzales E."/>
            <person name="Havlak P."/>
            <person name="Hellsten U."/>
            <person name="Kuo D.H."/>
            <person name="Larsson T."/>
            <person name="Lv J."/>
            <person name="Arendt D."/>
            <person name="Savage R."/>
            <person name="Osoegawa K."/>
            <person name="de Jong P."/>
            <person name="Grimwood J."/>
            <person name="Chapman J.A."/>
            <person name="Shapiro H."/>
            <person name="Aerts A."/>
            <person name="Otillar R.P."/>
            <person name="Terry A.Y."/>
            <person name="Boore J.L."/>
            <person name="Grigoriev I.V."/>
            <person name="Lindberg D.R."/>
            <person name="Seaver E.C."/>
            <person name="Weisblat D.A."/>
            <person name="Putnam N.H."/>
            <person name="Rokhsar D.S."/>
        </authorList>
    </citation>
    <scope>NUCLEOTIDE SEQUENCE</scope>
    <source>
        <strain evidence="9 11">I ESC-2004</strain>
    </source>
</reference>
<feature type="transmembrane region" description="Helical" evidence="8">
    <location>
        <begin position="27"/>
        <end position="56"/>
    </location>
</feature>
<feature type="transmembrane region" description="Helical" evidence="8">
    <location>
        <begin position="232"/>
        <end position="255"/>
    </location>
</feature>
<dbReference type="EMBL" id="AMQN01012209">
    <property type="status" value="NOT_ANNOTATED_CDS"/>
    <property type="molecule type" value="Genomic_DNA"/>
</dbReference>
<reference evidence="10" key="3">
    <citation type="submission" date="2015-06" db="UniProtKB">
        <authorList>
            <consortium name="EnsemblMetazoa"/>
        </authorList>
    </citation>
    <scope>IDENTIFICATION</scope>
</reference>
<dbReference type="PANTHER" id="PTHR21212">
    <property type="entry name" value="BERNARDINELLI-SEIP CONGENITAL LIPODYSTROPHY 2 HOMOLOG BSCL2 PROTEIN"/>
    <property type="match status" value="1"/>
</dbReference>
<dbReference type="OMA" id="IFLLSWY"/>
<dbReference type="PANTHER" id="PTHR21212:SF0">
    <property type="entry name" value="SEIPIN"/>
    <property type="match status" value="1"/>
</dbReference>
<keyword evidence="7 8" id="KW-0472">Membrane</keyword>
<dbReference type="EnsemblMetazoa" id="CapteT127674">
    <property type="protein sequence ID" value="CapteP127674"/>
    <property type="gene ID" value="CapteG127674"/>
</dbReference>
<dbReference type="GO" id="GO:0140042">
    <property type="term" value="P:lipid droplet formation"/>
    <property type="evidence" value="ECO:0007669"/>
    <property type="project" value="UniProtKB-ARBA"/>
</dbReference>
<evidence type="ECO:0000313" key="11">
    <source>
        <dbReference type="Proteomes" id="UP000014760"/>
    </source>
</evidence>
<protein>
    <recommendedName>
        <fullName evidence="2">Seipin</fullName>
    </recommendedName>
</protein>
<comment type="subcellular location">
    <subcellularLocation>
        <location evidence="1">Endoplasmic reticulum membrane</location>
        <topology evidence="1">Multi-pass membrane protein</topology>
    </subcellularLocation>
</comment>
<keyword evidence="5 8" id="KW-1133">Transmembrane helix</keyword>
<dbReference type="FunCoup" id="R7TUG7">
    <property type="interactions" value="937"/>
</dbReference>